<organism evidence="1 2">
    <name type="scientific">Hibiscus trionum</name>
    <name type="common">Flower of an hour</name>
    <dbReference type="NCBI Taxonomy" id="183268"/>
    <lineage>
        <taxon>Eukaryota</taxon>
        <taxon>Viridiplantae</taxon>
        <taxon>Streptophyta</taxon>
        <taxon>Embryophyta</taxon>
        <taxon>Tracheophyta</taxon>
        <taxon>Spermatophyta</taxon>
        <taxon>Magnoliopsida</taxon>
        <taxon>eudicotyledons</taxon>
        <taxon>Gunneridae</taxon>
        <taxon>Pentapetalae</taxon>
        <taxon>rosids</taxon>
        <taxon>malvids</taxon>
        <taxon>Malvales</taxon>
        <taxon>Malvaceae</taxon>
        <taxon>Malvoideae</taxon>
        <taxon>Hibiscus</taxon>
    </lineage>
</organism>
<evidence type="ECO:0000313" key="2">
    <source>
        <dbReference type="Proteomes" id="UP001165190"/>
    </source>
</evidence>
<reference evidence="1" key="1">
    <citation type="submission" date="2023-05" db="EMBL/GenBank/DDBJ databases">
        <title>Genome and transcriptome analyses reveal genes involved in the formation of fine ridges on petal epidermal cells in Hibiscus trionum.</title>
        <authorList>
            <person name="Koshimizu S."/>
            <person name="Masuda S."/>
            <person name="Ishii T."/>
            <person name="Shirasu K."/>
            <person name="Hoshino A."/>
            <person name="Arita M."/>
        </authorList>
    </citation>
    <scope>NUCLEOTIDE SEQUENCE</scope>
    <source>
        <strain evidence="1">Hamamatsu line</strain>
    </source>
</reference>
<dbReference type="EMBL" id="BSYR01000019">
    <property type="protein sequence ID" value="GMI81857.1"/>
    <property type="molecule type" value="Genomic_DNA"/>
</dbReference>
<name>A0A9W7LXU2_HIBTR</name>
<protein>
    <submittedName>
        <fullName evidence="1">Uncharacterized protein</fullName>
    </submittedName>
</protein>
<proteinExistence type="predicted"/>
<sequence>MNELCVIKRLGKTGGAQPPPMCAFSHELLLPFTKSLKVPQIQKNPIPSFFFLSLILSSDPDTKTATSPSISSFEPEN</sequence>
<dbReference type="Proteomes" id="UP001165190">
    <property type="component" value="Unassembled WGS sequence"/>
</dbReference>
<comment type="caution">
    <text evidence="1">The sequence shown here is derived from an EMBL/GenBank/DDBJ whole genome shotgun (WGS) entry which is preliminary data.</text>
</comment>
<evidence type="ECO:0000313" key="1">
    <source>
        <dbReference type="EMBL" id="GMI81857.1"/>
    </source>
</evidence>
<accession>A0A9W7LXU2</accession>
<gene>
    <name evidence="1" type="ORF">HRI_001855000</name>
</gene>
<dbReference type="AlphaFoldDB" id="A0A9W7LXU2"/>
<keyword evidence="2" id="KW-1185">Reference proteome</keyword>